<keyword evidence="1" id="KW-0808">Transferase</keyword>
<gene>
    <name evidence="1" type="ORF">SAMN04487949_0524</name>
</gene>
<dbReference type="Pfam" id="PF10127">
    <property type="entry name" value="RlaP"/>
    <property type="match status" value="1"/>
</dbReference>
<dbReference type="STRING" id="660521.SAMN04487949_0524"/>
<dbReference type="OrthoDB" id="351222at2157"/>
<dbReference type="InterPro" id="IPR018775">
    <property type="entry name" value="RlaP"/>
</dbReference>
<dbReference type="Proteomes" id="UP000199451">
    <property type="component" value="Unassembled WGS sequence"/>
</dbReference>
<dbReference type="GO" id="GO:0016740">
    <property type="term" value="F:transferase activity"/>
    <property type="evidence" value="ECO:0007669"/>
    <property type="project" value="UniProtKB-KW"/>
</dbReference>
<protein>
    <submittedName>
        <fullName evidence="1">Predicted nucleotidyltransferase</fullName>
    </submittedName>
</protein>
<dbReference type="PANTHER" id="PTHR34817">
    <property type="entry name" value="NUCLEOTIDYLTRANSFERASE"/>
    <property type="match status" value="1"/>
</dbReference>
<evidence type="ECO:0000313" key="1">
    <source>
        <dbReference type="EMBL" id="SDM02000.1"/>
    </source>
</evidence>
<organism evidence="1 2">
    <name type="scientific">Halogranum gelatinilyticum</name>
    <dbReference type="NCBI Taxonomy" id="660521"/>
    <lineage>
        <taxon>Archaea</taxon>
        <taxon>Methanobacteriati</taxon>
        <taxon>Methanobacteriota</taxon>
        <taxon>Stenosarchaea group</taxon>
        <taxon>Halobacteria</taxon>
        <taxon>Halobacteriales</taxon>
        <taxon>Haloferacaceae</taxon>
    </lineage>
</organism>
<dbReference type="PANTHER" id="PTHR34817:SF1">
    <property type="entry name" value="NUCLEOTIDYLTRANSFERASE"/>
    <property type="match status" value="1"/>
</dbReference>
<dbReference type="AlphaFoldDB" id="A0A1G9PTC8"/>
<sequence>MSELGGWSRDELARLASVVVGDEGEPGFYAVAGSHIYGFAADDSDVDLRGFHVADAARYLLLDQPAEQLSADPERAATSTAAADVDVVSYELRTFATHLARANFTTLELVFDGLVVADEQPADLDALRSLVEERLPLDVPSQYVGMARHQYERSVAASTVSERPSAKEYLYGVRGLLAAHYVAEERTIESDVRVLSDAVLGDTGVVDTLVAAKRGERELDGDVASDAERLMGELLETAPVDEDDSRVDKADYRAALDEWMLGVRGVEWG</sequence>
<accession>A0A1G9PTC8</accession>
<name>A0A1G9PTC8_9EURY</name>
<dbReference type="RefSeq" id="WP_139173267.1">
    <property type="nucleotide sequence ID" value="NZ_FNHL01000001.1"/>
</dbReference>
<evidence type="ECO:0000313" key="2">
    <source>
        <dbReference type="Proteomes" id="UP000199451"/>
    </source>
</evidence>
<reference evidence="2" key="1">
    <citation type="submission" date="2016-10" db="EMBL/GenBank/DDBJ databases">
        <authorList>
            <person name="Varghese N."/>
            <person name="Submissions S."/>
        </authorList>
    </citation>
    <scope>NUCLEOTIDE SEQUENCE [LARGE SCALE GENOMIC DNA]</scope>
    <source>
        <strain evidence="2">CGMCC 1.10119</strain>
    </source>
</reference>
<dbReference type="EMBL" id="FNHL01000001">
    <property type="protein sequence ID" value="SDM02000.1"/>
    <property type="molecule type" value="Genomic_DNA"/>
</dbReference>
<keyword evidence="2" id="KW-1185">Reference proteome</keyword>
<proteinExistence type="predicted"/>